<evidence type="ECO:0000313" key="3">
    <source>
        <dbReference type="Proteomes" id="UP000616769"/>
    </source>
</evidence>
<reference evidence="2 3" key="1">
    <citation type="journal article" date="2015" name="Parasit. Vectors">
        <title>Draft genome of the scabies mite.</title>
        <authorList>
            <person name="Rider S.D.Jr."/>
            <person name="Morgan M.S."/>
            <person name="Arlian L.G."/>
        </authorList>
    </citation>
    <scope>NUCLEOTIDE SEQUENCE [LARGE SCALE GENOMIC DNA]</scope>
    <source>
        <strain evidence="2">Arlian Lab</strain>
    </source>
</reference>
<dbReference type="OrthoDB" id="10069473at2759"/>
<dbReference type="Gene3D" id="6.10.250.2560">
    <property type="match status" value="1"/>
</dbReference>
<dbReference type="Proteomes" id="UP000616769">
    <property type="component" value="Unassembled WGS sequence"/>
</dbReference>
<dbReference type="SUPFAM" id="SSF48464">
    <property type="entry name" value="ENTH/VHS domain"/>
    <property type="match status" value="1"/>
</dbReference>
<feature type="region of interest" description="Disordered" evidence="1">
    <location>
        <begin position="339"/>
        <end position="443"/>
    </location>
</feature>
<feature type="compositionally biased region" description="Acidic residues" evidence="1">
    <location>
        <begin position="385"/>
        <end position="396"/>
    </location>
</feature>
<feature type="compositionally biased region" description="Low complexity" evidence="1">
    <location>
        <begin position="404"/>
        <end position="420"/>
    </location>
</feature>
<feature type="compositionally biased region" description="Polar residues" evidence="1">
    <location>
        <begin position="421"/>
        <end position="443"/>
    </location>
</feature>
<dbReference type="GO" id="GO:0031124">
    <property type="term" value="P:mRNA 3'-end processing"/>
    <property type="evidence" value="ECO:0007669"/>
    <property type="project" value="TreeGrafter"/>
</dbReference>
<dbReference type="PROSITE" id="PS51391">
    <property type="entry name" value="CID"/>
    <property type="match status" value="1"/>
</dbReference>
<proteinExistence type="predicted"/>
<accession>A0A131ZUL9</accession>
<dbReference type="InterPro" id="IPR008942">
    <property type="entry name" value="ENTH_VHS"/>
</dbReference>
<name>A0A131ZUL9_SARSC</name>
<evidence type="ECO:0000313" key="2">
    <source>
        <dbReference type="EMBL" id="KPM02488.1"/>
    </source>
</evidence>
<evidence type="ECO:0000256" key="1">
    <source>
        <dbReference type="SAM" id="MobiDB-lite"/>
    </source>
</evidence>
<dbReference type="PANTHER" id="PTHR12460:SF40">
    <property type="entry name" value="REGULATION OF NUCLEAR PRE-MRNA DOMAIN-CONTAINING PROTEIN 2"/>
    <property type="match status" value="1"/>
</dbReference>
<dbReference type="EMBL" id="JXLN01002049">
    <property type="protein sequence ID" value="KPM02488.1"/>
    <property type="molecule type" value="Genomic_DNA"/>
</dbReference>
<dbReference type="CDD" id="cd16981">
    <property type="entry name" value="CID_RPRD_like"/>
    <property type="match status" value="1"/>
</dbReference>
<organism evidence="2 3">
    <name type="scientific">Sarcoptes scabiei</name>
    <name type="common">Itch mite</name>
    <name type="synonym">Acarus scabiei</name>
    <dbReference type="NCBI Taxonomy" id="52283"/>
    <lineage>
        <taxon>Eukaryota</taxon>
        <taxon>Metazoa</taxon>
        <taxon>Ecdysozoa</taxon>
        <taxon>Arthropoda</taxon>
        <taxon>Chelicerata</taxon>
        <taxon>Arachnida</taxon>
        <taxon>Acari</taxon>
        <taxon>Acariformes</taxon>
        <taxon>Sarcoptiformes</taxon>
        <taxon>Astigmata</taxon>
        <taxon>Psoroptidia</taxon>
        <taxon>Sarcoptoidea</taxon>
        <taxon>Sarcoptidae</taxon>
        <taxon>Sarcoptinae</taxon>
        <taxon>Sarcoptes</taxon>
    </lineage>
</organism>
<comment type="caution">
    <text evidence="2">The sequence shown here is derived from an EMBL/GenBank/DDBJ whole genome shotgun (WGS) entry which is preliminary data.</text>
</comment>
<dbReference type="PANTHER" id="PTHR12460">
    <property type="entry name" value="CYCLIN-DEPENDENT KINASE INHIBITOR-RELATED PROTEIN"/>
    <property type="match status" value="1"/>
</dbReference>
<gene>
    <name evidence="2" type="ORF">QR98_0009020</name>
</gene>
<sequence>MSSSLNEANLIKKLENVTTSQDSIQTLSLWILHHRSHHKKIVEHWLKCYVKALFYLANDIVQHAKRKNYQPILLEFQNALKDAVKITNAKSNDQIVGAISRVLTILQERSVYSKEFIDELRDSLCGEKEKSKLISTVVSDFSQENLIGKINLLNQLEKTSTIKCQTLANCNADFINSNLLNRLKDKTHGEQCIQELDEAIKCLESTLIVLKQEIQVKNELRGILERSTIYYASSIDRTKAIAERFNEYEVQLRKTQNRLSSMGFKNYQPTLNTMINKTELNSSELSSVLNHFQSSTINSCNTINTTPSSLDQRLTSLMSSVPQFPLNNQTQYNPVILFSKTNSNNNNGNNLTSYNRNDKTEKFDVNQIQSVVTSRSEENRSENFEPADMDLGDSEDEDRHHHPSQLLNQPHQQQILPQKQFNNGGNDLQSQPIIQPSLSFLDS</sequence>
<dbReference type="Pfam" id="PF04818">
    <property type="entry name" value="CID"/>
    <property type="match status" value="1"/>
</dbReference>
<dbReference type="SMART" id="SM00582">
    <property type="entry name" value="RPR"/>
    <property type="match status" value="1"/>
</dbReference>
<dbReference type="InterPro" id="IPR006569">
    <property type="entry name" value="CID_dom"/>
</dbReference>
<dbReference type="VEuPathDB" id="VectorBase:SSCA009641"/>
<dbReference type="Gene3D" id="1.25.40.90">
    <property type="match status" value="1"/>
</dbReference>
<dbReference type="AlphaFoldDB" id="A0A131ZUL9"/>
<protein>
    <submittedName>
        <fullName evidence="2">RNA polymerase II-binding domain containing protein</fullName>
    </submittedName>
</protein>
<feature type="compositionally biased region" description="Low complexity" evidence="1">
    <location>
        <begin position="342"/>
        <end position="355"/>
    </location>
</feature>
<dbReference type="GO" id="GO:0000993">
    <property type="term" value="F:RNA polymerase II complex binding"/>
    <property type="evidence" value="ECO:0007669"/>
    <property type="project" value="TreeGrafter"/>
</dbReference>